<dbReference type="KEGG" id="tam:Theam_1617"/>
<dbReference type="InterPro" id="IPR013414">
    <property type="entry name" value="Cas7/Cst2/DevR_sub_I-B/Tneap"/>
</dbReference>
<sequence>MKIRAFTLTVVFKGLSANYGESVGNVSELKKLTHGGELYSYISRQALRHELWRFLKENYRIDTPDYWNEEPEIKVKVEELLTSLGMKGELPPPQILTAEQDVVQFHPEVNALNCVEADLFGYMKTKGGEGADTRSAVVRFSPAVSLEPLALDLEFGTNKSFADRAGSDPNPFQFEHHYALYTYTVTVDLDKLGTELSPKGETVGRLPEEERARRLKMVIESIPFLSREIKGRVENLSPLFAVGGFYTVKNPFFLGRVEVGYDRNLKKFAINPEPLADTMNLSFRGERVGQTTKVAILKGFWANEEELSKAFEEAGARVLNVPEMFKELAEQVSEVYGV</sequence>
<dbReference type="GO" id="GO:0051607">
    <property type="term" value="P:defense response to virus"/>
    <property type="evidence" value="ECO:0007669"/>
    <property type="project" value="UniProtKB-KW"/>
</dbReference>
<dbReference type="NCBIfam" id="TIGR01875">
    <property type="entry name" value="cas_MJ0381"/>
    <property type="match status" value="1"/>
</dbReference>
<gene>
    <name evidence="3" type="ordered locus">Theam_1617</name>
</gene>
<dbReference type="Pfam" id="PF01905">
    <property type="entry name" value="DevR"/>
    <property type="match status" value="1"/>
</dbReference>
<dbReference type="HOGENOM" id="CLU_068035_0_0_0"/>
<dbReference type="eggNOG" id="COG1857">
    <property type="taxonomic scope" value="Bacteria"/>
</dbReference>
<dbReference type="NCBIfam" id="TIGR02585">
    <property type="entry name" value="cas_Cst2_DevR"/>
    <property type="match status" value="1"/>
</dbReference>
<dbReference type="EMBL" id="CP002444">
    <property type="protein sequence ID" value="ADU97574.1"/>
    <property type="molecule type" value="Genomic_DNA"/>
</dbReference>
<dbReference type="RefSeq" id="WP_013538359.1">
    <property type="nucleotide sequence ID" value="NC_014926.1"/>
</dbReference>
<keyword evidence="4" id="KW-1185">Reference proteome</keyword>
<evidence type="ECO:0000313" key="3">
    <source>
        <dbReference type="EMBL" id="ADU97574.1"/>
    </source>
</evidence>
<proteinExistence type="predicted"/>
<name>E8T542_THEA1</name>
<evidence type="ECO:0000256" key="2">
    <source>
        <dbReference type="ARBA" id="ARBA00025626"/>
    </source>
</evidence>
<dbReference type="Proteomes" id="UP000006362">
    <property type="component" value="Chromosome"/>
</dbReference>
<evidence type="ECO:0000256" key="1">
    <source>
        <dbReference type="ARBA" id="ARBA00023118"/>
    </source>
</evidence>
<organism evidence="3 4">
    <name type="scientific">Thermovibrio ammonificans (strain DSM 15698 / JCM 12110 / HB-1)</name>
    <dbReference type="NCBI Taxonomy" id="648996"/>
    <lineage>
        <taxon>Bacteria</taxon>
        <taxon>Pseudomonadati</taxon>
        <taxon>Aquificota</taxon>
        <taxon>Aquificia</taxon>
        <taxon>Desulfurobacteriales</taxon>
        <taxon>Desulfurobacteriaceae</taxon>
        <taxon>Thermovibrio</taxon>
    </lineage>
</organism>
<evidence type="ECO:0000313" key="4">
    <source>
        <dbReference type="Proteomes" id="UP000006362"/>
    </source>
</evidence>
<dbReference type="STRING" id="648996.Theam_1617"/>
<dbReference type="InterPro" id="IPR010154">
    <property type="entry name" value="CRISPR-assoc_Cas7/Cst2/DevR"/>
</dbReference>
<dbReference type="OrthoDB" id="9781560at2"/>
<accession>E8T542</accession>
<comment type="function">
    <text evidence="2">CRISPR (clustered regularly interspaced short palindromic repeat) is an adaptive immune system that provides protection against mobile genetic elements (viruses, transposable elements and conjugative plasmids). CRISPR clusters contain spacers, sequences complementary to antecedent mobile elements, and target invading nucleic acids. CRISPR clusters are transcribed and processed into CRISPR RNA (crRNA).</text>
</comment>
<protein>
    <submittedName>
        <fullName evidence="3">CRISPR-associated autoregulator, DevR family</fullName>
    </submittedName>
</protein>
<reference evidence="3" key="1">
    <citation type="submission" date="2011-01" db="EMBL/GenBank/DDBJ databases">
        <title>Complete sequence of chromosome of Thermovibrio ammonificans HB-1.</title>
        <authorList>
            <consortium name="US DOE Joint Genome Institute"/>
            <person name="Lucas S."/>
            <person name="Copeland A."/>
            <person name="Lapidus A."/>
            <person name="Cheng J.-F."/>
            <person name="Goodwin L."/>
            <person name="Pitluck S."/>
            <person name="Davenport K."/>
            <person name="Detter J.C."/>
            <person name="Han C."/>
            <person name="Tapia R."/>
            <person name="Land M."/>
            <person name="Hauser L."/>
            <person name="Kyrpides N."/>
            <person name="Ivanova N."/>
            <person name="Ovchinnikova G."/>
            <person name="Vetriani C."/>
            <person name="Woyke T."/>
        </authorList>
    </citation>
    <scope>NUCLEOTIDE SEQUENCE [LARGE SCALE GENOMIC DNA]</scope>
    <source>
        <strain evidence="3">HB-1</strain>
    </source>
</reference>
<keyword evidence="1" id="KW-0051">Antiviral defense</keyword>
<dbReference type="AlphaFoldDB" id="E8T542"/>